<accession>A0A8E0S2M0</accession>
<evidence type="ECO:0000313" key="2">
    <source>
        <dbReference type="Proteomes" id="UP000728185"/>
    </source>
</evidence>
<dbReference type="EMBL" id="LUCM01003140">
    <property type="protein sequence ID" value="KAA0196276.1"/>
    <property type="molecule type" value="Genomic_DNA"/>
</dbReference>
<dbReference type="OrthoDB" id="5973346at2759"/>
<name>A0A8E0S2M0_9TREM</name>
<comment type="caution">
    <text evidence="1">The sequence shown here is derived from an EMBL/GenBank/DDBJ whole genome shotgun (WGS) entry which is preliminary data.</text>
</comment>
<evidence type="ECO:0000313" key="1">
    <source>
        <dbReference type="EMBL" id="KAA0196276.1"/>
    </source>
</evidence>
<dbReference type="AlphaFoldDB" id="A0A8E0S2M0"/>
<keyword evidence="2" id="KW-1185">Reference proteome</keyword>
<feature type="non-terminal residue" evidence="1">
    <location>
        <position position="158"/>
    </location>
</feature>
<reference evidence="1" key="1">
    <citation type="submission" date="2019-05" db="EMBL/GenBank/DDBJ databases">
        <title>Annotation for the trematode Fasciolopsis buski.</title>
        <authorList>
            <person name="Choi Y.-J."/>
        </authorList>
    </citation>
    <scope>NUCLEOTIDE SEQUENCE</scope>
    <source>
        <strain evidence="1">HT</strain>
        <tissue evidence="1">Whole worm</tissue>
    </source>
</reference>
<gene>
    <name evidence="1" type="ORF">FBUS_06874</name>
</gene>
<dbReference type="Proteomes" id="UP000728185">
    <property type="component" value="Unassembled WGS sequence"/>
</dbReference>
<sequence length="158" mass="18016">AQKLPIYSEYPEKDYELELNPPNVAEEWLLPYVKPARKEMQRWFCCMNKVASKFASNVSSTGSCGAFRKMLYATMSASLATAACYPCATLHYTRTAWEHSKQSIVALKDELYKKVIFQRKFFDYPCLRSCSIFPTTVVLRNSHEGGTQGKRLSLSFGN</sequence>
<organism evidence="1 2">
    <name type="scientific">Fasciolopsis buskii</name>
    <dbReference type="NCBI Taxonomy" id="27845"/>
    <lineage>
        <taxon>Eukaryota</taxon>
        <taxon>Metazoa</taxon>
        <taxon>Spiralia</taxon>
        <taxon>Lophotrochozoa</taxon>
        <taxon>Platyhelminthes</taxon>
        <taxon>Trematoda</taxon>
        <taxon>Digenea</taxon>
        <taxon>Plagiorchiida</taxon>
        <taxon>Echinostomata</taxon>
        <taxon>Echinostomatoidea</taxon>
        <taxon>Fasciolidae</taxon>
        <taxon>Fasciolopsis</taxon>
    </lineage>
</organism>
<protein>
    <submittedName>
        <fullName evidence="1">Uncharacterized protein</fullName>
    </submittedName>
</protein>
<proteinExistence type="predicted"/>